<protein>
    <submittedName>
        <fullName evidence="1">Uncharacterized protein</fullName>
    </submittedName>
</protein>
<reference evidence="1 2" key="1">
    <citation type="journal article" date="2016" name="Nat. Commun.">
        <title>Extremotolerant tardigrade genome and improved radiotolerance of human cultured cells by tardigrade-unique protein.</title>
        <authorList>
            <person name="Hashimoto T."/>
            <person name="Horikawa D.D."/>
            <person name="Saito Y."/>
            <person name="Kuwahara H."/>
            <person name="Kozuka-Hata H."/>
            <person name="Shin-I T."/>
            <person name="Minakuchi Y."/>
            <person name="Ohishi K."/>
            <person name="Motoyama A."/>
            <person name="Aizu T."/>
            <person name="Enomoto A."/>
            <person name="Kondo K."/>
            <person name="Tanaka S."/>
            <person name="Hara Y."/>
            <person name="Koshikawa S."/>
            <person name="Sagara H."/>
            <person name="Miura T."/>
            <person name="Yokobori S."/>
            <person name="Miyagawa K."/>
            <person name="Suzuki Y."/>
            <person name="Kubo T."/>
            <person name="Oyama M."/>
            <person name="Kohara Y."/>
            <person name="Fujiyama A."/>
            <person name="Arakawa K."/>
            <person name="Katayama T."/>
            <person name="Toyoda A."/>
            <person name="Kunieda T."/>
        </authorList>
    </citation>
    <scope>NUCLEOTIDE SEQUENCE [LARGE SCALE GENOMIC DNA]</scope>
    <source>
        <strain evidence="1 2">YOKOZUNA-1</strain>
    </source>
</reference>
<dbReference type="AlphaFoldDB" id="A0A1D1V4G4"/>
<gene>
    <name evidence="1" type="primary">RvY_08072-1</name>
    <name evidence="1" type="synonym">RvY_08072.1</name>
    <name evidence="1" type="ORF">RvY_08072</name>
</gene>
<proteinExistence type="predicted"/>
<evidence type="ECO:0000313" key="2">
    <source>
        <dbReference type="Proteomes" id="UP000186922"/>
    </source>
</evidence>
<keyword evidence="2" id="KW-1185">Reference proteome</keyword>
<accession>A0A1D1V4G4</accession>
<dbReference type="EMBL" id="BDGG01000003">
    <property type="protein sequence ID" value="GAU96654.1"/>
    <property type="molecule type" value="Genomic_DNA"/>
</dbReference>
<dbReference type="Proteomes" id="UP000186922">
    <property type="component" value="Unassembled WGS sequence"/>
</dbReference>
<evidence type="ECO:0000313" key="1">
    <source>
        <dbReference type="EMBL" id="GAU96654.1"/>
    </source>
</evidence>
<name>A0A1D1V4G4_RAMVA</name>
<dbReference type="OrthoDB" id="10421397at2759"/>
<organism evidence="1 2">
    <name type="scientific">Ramazzottius varieornatus</name>
    <name type="common">Water bear</name>
    <name type="synonym">Tardigrade</name>
    <dbReference type="NCBI Taxonomy" id="947166"/>
    <lineage>
        <taxon>Eukaryota</taxon>
        <taxon>Metazoa</taxon>
        <taxon>Ecdysozoa</taxon>
        <taxon>Tardigrada</taxon>
        <taxon>Eutardigrada</taxon>
        <taxon>Parachela</taxon>
        <taxon>Hypsibioidea</taxon>
        <taxon>Ramazzottiidae</taxon>
        <taxon>Ramazzottius</taxon>
    </lineage>
</organism>
<comment type="caution">
    <text evidence="1">The sequence shown here is derived from an EMBL/GenBank/DDBJ whole genome shotgun (WGS) entry which is preliminary data.</text>
</comment>
<sequence>MWQFFALLITGAVALPTPEPGMVAILPPGSNMSVTWNEGSRPPVILAGGNKMVQGTPTPVLLGREHLFRRVEFNFLDFQFNQTAPLATNLIQNLEIYVNVTLGPYRGMVRTENITEPGSGTFTSPFPESTEGFTQIFTGVYNGATTDNKVNIDRKITRDMCGIIFNKGFIEVWVRPVDGEKAGLFTQGFYTCFFNLDIENTIVQQSEARWNTMPMQCNSGNLNNYSHRLWFQTRYYNIDEKICSFGGLRSNN</sequence>